<evidence type="ECO:0000313" key="3">
    <source>
        <dbReference type="Proteomes" id="UP000625711"/>
    </source>
</evidence>
<organism evidence="2 3">
    <name type="scientific">Rhynchophorus ferrugineus</name>
    <name type="common">Red palm weevil</name>
    <name type="synonym">Curculio ferrugineus</name>
    <dbReference type="NCBI Taxonomy" id="354439"/>
    <lineage>
        <taxon>Eukaryota</taxon>
        <taxon>Metazoa</taxon>
        <taxon>Ecdysozoa</taxon>
        <taxon>Arthropoda</taxon>
        <taxon>Hexapoda</taxon>
        <taxon>Insecta</taxon>
        <taxon>Pterygota</taxon>
        <taxon>Neoptera</taxon>
        <taxon>Endopterygota</taxon>
        <taxon>Coleoptera</taxon>
        <taxon>Polyphaga</taxon>
        <taxon>Cucujiformia</taxon>
        <taxon>Curculionidae</taxon>
        <taxon>Dryophthorinae</taxon>
        <taxon>Rhynchophorus</taxon>
    </lineage>
</organism>
<keyword evidence="1" id="KW-0472">Membrane</keyword>
<keyword evidence="1" id="KW-1133">Transmembrane helix</keyword>
<name>A0A834M642_RHYFE</name>
<dbReference type="EMBL" id="JAACXV010014546">
    <property type="protein sequence ID" value="KAF7266429.1"/>
    <property type="molecule type" value="Genomic_DNA"/>
</dbReference>
<gene>
    <name evidence="2" type="ORF">GWI33_020260</name>
</gene>
<dbReference type="Proteomes" id="UP000625711">
    <property type="component" value="Unassembled WGS sequence"/>
</dbReference>
<keyword evidence="1" id="KW-0812">Transmembrane</keyword>
<accession>A0A834M642</accession>
<sequence length="88" mass="10593">MEYLDYIDHISEISLRIILYLLFLWIHGHAPFIRHIEEDELWMYRYPSVPSIVPKNVLLIVIIVGPVVMFLIEYFHNRRIEDIVKGNL</sequence>
<dbReference type="OrthoDB" id="10030083at2759"/>
<keyword evidence="3" id="KW-1185">Reference proteome</keyword>
<dbReference type="AlphaFoldDB" id="A0A834M642"/>
<feature type="transmembrane region" description="Helical" evidence="1">
    <location>
        <begin position="56"/>
        <end position="75"/>
    </location>
</feature>
<comment type="caution">
    <text evidence="2">The sequence shown here is derived from an EMBL/GenBank/DDBJ whole genome shotgun (WGS) entry which is preliminary data.</text>
</comment>
<protein>
    <submittedName>
        <fullName evidence="2">Uncharacterized protein</fullName>
    </submittedName>
</protein>
<feature type="transmembrane region" description="Helical" evidence="1">
    <location>
        <begin position="17"/>
        <end position="36"/>
    </location>
</feature>
<evidence type="ECO:0000256" key="1">
    <source>
        <dbReference type="SAM" id="Phobius"/>
    </source>
</evidence>
<reference evidence="2" key="1">
    <citation type="submission" date="2020-08" db="EMBL/GenBank/DDBJ databases">
        <title>Genome sequencing and assembly of the red palm weevil Rhynchophorus ferrugineus.</title>
        <authorList>
            <person name="Dias G.B."/>
            <person name="Bergman C.M."/>
            <person name="Manee M."/>
        </authorList>
    </citation>
    <scope>NUCLEOTIDE SEQUENCE</scope>
    <source>
        <strain evidence="2">AA-2017</strain>
        <tissue evidence="2">Whole larva</tissue>
    </source>
</reference>
<evidence type="ECO:0000313" key="2">
    <source>
        <dbReference type="EMBL" id="KAF7266429.1"/>
    </source>
</evidence>
<proteinExistence type="predicted"/>